<feature type="compositionally biased region" description="Polar residues" evidence="4">
    <location>
        <begin position="303"/>
        <end position="315"/>
    </location>
</feature>
<dbReference type="PANTHER" id="PTHR10110:SF187">
    <property type="entry name" value="SODIUM_HYDROGEN EXCHANGER"/>
    <property type="match status" value="1"/>
</dbReference>
<evidence type="ECO:0000313" key="6">
    <source>
        <dbReference type="EMBL" id="KAL3680027.1"/>
    </source>
</evidence>
<dbReference type="PANTHER" id="PTHR10110">
    <property type="entry name" value="SODIUM/HYDROGEN EXCHANGER"/>
    <property type="match status" value="1"/>
</dbReference>
<feature type="coiled-coil region" evidence="3">
    <location>
        <begin position="104"/>
        <end position="131"/>
    </location>
</feature>
<evidence type="ECO:0000256" key="5">
    <source>
        <dbReference type="SAM" id="Phobius"/>
    </source>
</evidence>
<reference evidence="6 7" key="1">
    <citation type="submission" date="2024-09" db="EMBL/GenBank/DDBJ databases">
        <title>Chromosome-scale assembly of Riccia sorocarpa.</title>
        <authorList>
            <person name="Paukszto L."/>
        </authorList>
    </citation>
    <scope>NUCLEOTIDE SEQUENCE [LARGE SCALE GENOMIC DNA]</scope>
    <source>
        <strain evidence="6">LP-2024</strain>
        <tissue evidence="6">Aerial parts of the thallus</tissue>
    </source>
</reference>
<evidence type="ECO:0008006" key="8">
    <source>
        <dbReference type="Google" id="ProtNLM"/>
    </source>
</evidence>
<keyword evidence="2" id="KW-0406">Ion transport</keyword>
<dbReference type="Proteomes" id="UP001633002">
    <property type="component" value="Unassembled WGS sequence"/>
</dbReference>
<evidence type="ECO:0000256" key="2">
    <source>
        <dbReference type="ARBA" id="ARBA00023065"/>
    </source>
</evidence>
<dbReference type="GO" id="GO:0006811">
    <property type="term" value="P:monoatomic ion transport"/>
    <property type="evidence" value="ECO:0007669"/>
    <property type="project" value="UniProtKB-KW"/>
</dbReference>
<evidence type="ECO:0000256" key="1">
    <source>
        <dbReference type="ARBA" id="ARBA00022448"/>
    </source>
</evidence>
<dbReference type="EMBL" id="JBJQOH010000007">
    <property type="protein sequence ID" value="KAL3680027.1"/>
    <property type="molecule type" value="Genomic_DNA"/>
</dbReference>
<accession>A0ABD3GLF3</accession>
<keyword evidence="3" id="KW-0175">Coiled coil</keyword>
<protein>
    <recommendedName>
        <fullName evidence="8">Cation/H+ exchanger domain-containing protein</fullName>
    </recommendedName>
</protein>
<gene>
    <name evidence="6" type="ORF">R1sor_022983</name>
</gene>
<name>A0ABD3GLF3_9MARC</name>
<feature type="region of interest" description="Disordered" evidence="4">
    <location>
        <begin position="194"/>
        <end position="219"/>
    </location>
</feature>
<feature type="transmembrane region" description="Helical" evidence="5">
    <location>
        <begin position="6"/>
        <end position="23"/>
    </location>
</feature>
<keyword evidence="7" id="KW-1185">Reference proteome</keyword>
<proteinExistence type="predicted"/>
<comment type="caution">
    <text evidence="6">The sequence shown here is derived from an EMBL/GenBank/DDBJ whole genome shotgun (WGS) entry which is preliminary data.</text>
</comment>
<sequence>MNQQHALWYSGLRGAMAFALALQSITDLPDGHGRILFTSTLFTIFFTVLFVGGTTPDCLTYFNIEMTRSSAGHGEPEANVPMPATTHVDTPVEGSDDESEAGDLGILERHKAKLQKKLRKLKKDADFAKLDKKYIKPFFTSPTDSRPTSPRSPDCDVTSEVNLTKLPARANERRSLVADAFYARTDPFPISSPNRKLSKVASGGNKQVDSSWSVAPGRRRSTQELETWYDDAATIPSVPTEQSFHAVEIKTTNSPGVQEVLSQRERKKPHEVSWPSAGGWATNVKSLDPRGVMSLQAELQLQHMTRSPKSPSSRNPGEIGDRCKMHPTAHLSVGSDFASIDLT</sequence>
<keyword evidence="5" id="KW-0812">Transmembrane</keyword>
<keyword evidence="5" id="KW-0472">Membrane</keyword>
<feature type="transmembrane region" description="Helical" evidence="5">
    <location>
        <begin position="35"/>
        <end position="53"/>
    </location>
</feature>
<keyword evidence="1" id="KW-0813">Transport</keyword>
<evidence type="ECO:0000313" key="7">
    <source>
        <dbReference type="Proteomes" id="UP001633002"/>
    </source>
</evidence>
<feature type="compositionally biased region" description="Polar residues" evidence="4">
    <location>
        <begin position="204"/>
        <end position="213"/>
    </location>
</feature>
<keyword evidence="5" id="KW-1133">Transmembrane helix</keyword>
<evidence type="ECO:0000256" key="3">
    <source>
        <dbReference type="SAM" id="Coils"/>
    </source>
</evidence>
<feature type="compositionally biased region" description="Low complexity" evidence="4">
    <location>
        <begin position="139"/>
        <end position="152"/>
    </location>
</feature>
<feature type="region of interest" description="Disordered" evidence="4">
    <location>
        <begin position="139"/>
        <end position="158"/>
    </location>
</feature>
<organism evidence="6 7">
    <name type="scientific">Riccia sorocarpa</name>
    <dbReference type="NCBI Taxonomy" id="122646"/>
    <lineage>
        <taxon>Eukaryota</taxon>
        <taxon>Viridiplantae</taxon>
        <taxon>Streptophyta</taxon>
        <taxon>Embryophyta</taxon>
        <taxon>Marchantiophyta</taxon>
        <taxon>Marchantiopsida</taxon>
        <taxon>Marchantiidae</taxon>
        <taxon>Marchantiales</taxon>
        <taxon>Ricciaceae</taxon>
        <taxon>Riccia</taxon>
    </lineage>
</organism>
<dbReference type="AlphaFoldDB" id="A0ABD3GLF3"/>
<feature type="region of interest" description="Disordered" evidence="4">
    <location>
        <begin position="303"/>
        <end position="325"/>
    </location>
</feature>
<evidence type="ECO:0000256" key="4">
    <source>
        <dbReference type="SAM" id="MobiDB-lite"/>
    </source>
</evidence>
<dbReference type="InterPro" id="IPR018422">
    <property type="entry name" value="Cation/H_exchanger_CPA1"/>
</dbReference>